<comment type="caution">
    <text evidence="1">The sequence shown here is derived from an EMBL/GenBank/DDBJ whole genome shotgun (WGS) entry which is preliminary data.</text>
</comment>
<reference evidence="1" key="1">
    <citation type="submission" date="2019-03" db="EMBL/GenBank/DDBJ databases">
        <title>Lake Tanganyika Metagenome-Assembled Genomes (MAGs).</title>
        <authorList>
            <person name="Tran P."/>
        </authorList>
    </citation>
    <scope>NUCLEOTIDE SEQUENCE</scope>
    <source>
        <strain evidence="1">K_DeepCast_150m_m2_040</strain>
    </source>
</reference>
<sequence length="123" mass="14311">MRLPPAYTAILRQERTIDFGVLDLPGGNSLFSGRYMMYQTMHEMPIVEGYLARKPTPSLVDSLELDDLPAQRAQLRSARVKYIVIHKQITRLIGGRYRPDLDRYAGEYGRFFEDEENLVLRVY</sequence>
<dbReference type="Proteomes" id="UP000779900">
    <property type="component" value="Unassembled WGS sequence"/>
</dbReference>
<evidence type="ECO:0000313" key="1">
    <source>
        <dbReference type="EMBL" id="MBM3332753.1"/>
    </source>
</evidence>
<organism evidence="1 2">
    <name type="scientific">candidate division WOR-3 bacterium</name>
    <dbReference type="NCBI Taxonomy" id="2052148"/>
    <lineage>
        <taxon>Bacteria</taxon>
        <taxon>Bacteria division WOR-3</taxon>
    </lineage>
</organism>
<accession>A0A937XJA6</accession>
<dbReference type="AlphaFoldDB" id="A0A937XJA6"/>
<dbReference type="EMBL" id="VGIR01000130">
    <property type="protein sequence ID" value="MBM3332753.1"/>
    <property type="molecule type" value="Genomic_DNA"/>
</dbReference>
<name>A0A937XJA6_UNCW3</name>
<proteinExistence type="predicted"/>
<evidence type="ECO:0000313" key="2">
    <source>
        <dbReference type="Proteomes" id="UP000779900"/>
    </source>
</evidence>
<protein>
    <submittedName>
        <fullName evidence="1">Uncharacterized protein</fullName>
    </submittedName>
</protein>
<gene>
    <name evidence="1" type="ORF">FJY68_13055</name>
</gene>